<keyword evidence="3" id="KW-0804">Transcription</keyword>
<organism evidence="5 6">
    <name type="scientific">Cellulomonas soli</name>
    <dbReference type="NCBI Taxonomy" id="931535"/>
    <lineage>
        <taxon>Bacteria</taxon>
        <taxon>Bacillati</taxon>
        <taxon>Actinomycetota</taxon>
        <taxon>Actinomycetes</taxon>
        <taxon>Micrococcales</taxon>
        <taxon>Cellulomonadaceae</taxon>
        <taxon>Cellulomonas</taxon>
    </lineage>
</organism>
<evidence type="ECO:0000259" key="4">
    <source>
        <dbReference type="PROSITE" id="PS50932"/>
    </source>
</evidence>
<dbReference type="PANTHER" id="PTHR30146:SF109">
    <property type="entry name" value="HTH-TYPE TRANSCRIPTIONAL REGULATOR GALS"/>
    <property type="match status" value="1"/>
</dbReference>
<evidence type="ECO:0000313" key="5">
    <source>
        <dbReference type="EMBL" id="GEP69130.1"/>
    </source>
</evidence>
<dbReference type="PANTHER" id="PTHR30146">
    <property type="entry name" value="LACI-RELATED TRANSCRIPTIONAL REPRESSOR"/>
    <property type="match status" value="1"/>
</dbReference>
<dbReference type="Pfam" id="PF13377">
    <property type="entry name" value="Peripla_BP_3"/>
    <property type="match status" value="1"/>
</dbReference>
<proteinExistence type="predicted"/>
<feature type="domain" description="HTH lacI-type" evidence="4">
    <location>
        <begin position="11"/>
        <end position="65"/>
    </location>
</feature>
<protein>
    <submittedName>
        <fullName evidence="5">Transcriptional regulator</fullName>
    </submittedName>
</protein>
<dbReference type="AlphaFoldDB" id="A0A512PD57"/>
<evidence type="ECO:0000256" key="2">
    <source>
        <dbReference type="ARBA" id="ARBA00023125"/>
    </source>
</evidence>
<gene>
    <name evidence="5" type="ORF">CSO01_18450</name>
</gene>
<dbReference type="SUPFAM" id="SSF53822">
    <property type="entry name" value="Periplasmic binding protein-like I"/>
    <property type="match status" value="1"/>
</dbReference>
<keyword evidence="1" id="KW-0805">Transcription regulation</keyword>
<dbReference type="Pfam" id="PF00356">
    <property type="entry name" value="LacI"/>
    <property type="match status" value="1"/>
</dbReference>
<dbReference type="CDD" id="cd01392">
    <property type="entry name" value="HTH_LacI"/>
    <property type="match status" value="1"/>
</dbReference>
<dbReference type="OrthoDB" id="37081at2"/>
<dbReference type="EMBL" id="BKAL01000006">
    <property type="protein sequence ID" value="GEP69130.1"/>
    <property type="molecule type" value="Genomic_DNA"/>
</dbReference>
<keyword evidence="2" id="KW-0238">DNA-binding</keyword>
<evidence type="ECO:0000313" key="6">
    <source>
        <dbReference type="Proteomes" id="UP000321798"/>
    </source>
</evidence>
<comment type="caution">
    <text evidence="5">The sequence shown here is derived from an EMBL/GenBank/DDBJ whole genome shotgun (WGS) entry which is preliminary data.</text>
</comment>
<dbReference type="Proteomes" id="UP000321798">
    <property type="component" value="Unassembled WGS sequence"/>
</dbReference>
<dbReference type="InterPro" id="IPR000843">
    <property type="entry name" value="HTH_LacI"/>
</dbReference>
<dbReference type="CDD" id="cd06267">
    <property type="entry name" value="PBP1_LacI_sugar_binding-like"/>
    <property type="match status" value="1"/>
</dbReference>
<dbReference type="GO" id="GO:0000976">
    <property type="term" value="F:transcription cis-regulatory region binding"/>
    <property type="evidence" value="ECO:0007669"/>
    <property type="project" value="TreeGrafter"/>
</dbReference>
<name>A0A512PD57_9CELL</name>
<evidence type="ECO:0000256" key="1">
    <source>
        <dbReference type="ARBA" id="ARBA00023015"/>
    </source>
</evidence>
<reference evidence="5 6" key="1">
    <citation type="submission" date="2019-07" db="EMBL/GenBank/DDBJ databases">
        <title>Whole genome shotgun sequence of Cellulomonas soli NBRC 109434.</title>
        <authorList>
            <person name="Hosoyama A."/>
            <person name="Uohara A."/>
            <person name="Ohji S."/>
            <person name="Ichikawa N."/>
        </authorList>
    </citation>
    <scope>NUCLEOTIDE SEQUENCE [LARGE SCALE GENOMIC DNA]</scope>
    <source>
        <strain evidence="5 6">NBRC 109434</strain>
    </source>
</reference>
<dbReference type="GO" id="GO:0003700">
    <property type="term" value="F:DNA-binding transcription factor activity"/>
    <property type="evidence" value="ECO:0007669"/>
    <property type="project" value="TreeGrafter"/>
</dbReference>
<dbReference type="SUPFAM" id="SSF47413">
    <property type="entry name" value="lambda repressor-like DNA-binding domains"/>
    <property type="match status" value="1"/>
</dbReference>
<dbReference type="RefSeq" id="WP_146952897.1">
    <property type="nucleotide sequence ID" value="NZ_BAABBJ010000006.1"/>
</dbReference>
<accession>A0A512PD57</accession>
<dbReference type="InterPro" id="IPR046335">
    <property type="entry name" value="LacI/GalR-like_sensor"/>
</dbReference>
<dbReference type="PROSITE" id="PS50932">
    <property type="entry name" value="HTH_LACI_2"/>
    <property type="match status" value="1"/>
</dbReference>
<dbReference type="Gene3D" id="1.10.260.40">
    <property type="entry name" value="lambda repressor-like DNA-binding domains"/>
    <property type="match status" value="1"/>
</dbReference>
<dbReference type="SMART" id="SM00354">
    <property type="entry name" value="HTH_LACI"/>
    <property type="match status" value="1"/>
</dbReference>
<evidence type="ECO:0000256" key="3">
    <source>
        <dbReference type="ARBA" id="ARBA00023163"/>
    </source>
</evidence>
<keyword evidence="6" id="KW-1185">Reference proteome</keyword>
<sequence length="349" mass="36557">MPPKSPHKQRPSVGDVATLAGVSLGTVSNVLNHPDKVAASTRDRVERAMTMLGYVPNTVARSLQSGTTQSVGLIVSDLSNSLFVDIARGAESGVEQGGLTLMIANSDARVERESAYLRMFAQARVTGVLMTLNDAAHFAAVARAAPPGVPLVLLNFGAPVSQFCSVDVDNALGGYVATRHLIESGCRRLVFVGGPHELQPVVDRGKGFQRAIAEQPGVSGEVVTPDWINRADGWTTGVELATRVARGEIDGIFAASDLLAAGIVQALSAASIRIPDDVAIVGYDNNQAAWDSPVPITTVAQPGEEVGRLGAMLLQDEARGDGPEHTHSAILLPPQLVVRGTTRPTTAGR</sequence>
<dbReference type="PROSITE" id="PS00356">
    <property type="entry name" value="HTH_LACI_1"/>
    <property type="match status" value="1"/>
</dbReference>
<dbReference type="Gene3D" id="3.40.50.2300">
    <property type="match status" value="2"/>
</dbReference>
<dbReference type="InterPro" id="IPR010982">
    <property type="entry name" value="Lambda_DNA-bd_dom_sf"/>
</dbReference>
<dbReference type="InterPro" id="IPR028082">
    <property type="entry name" value="Peripla_BP_I"/>
</dbReference>